<dbReference type="Proteomes" id="UP000320772">
    <property type="component" value="Unassembled WGS sequence"/>
</dbReference>
<accession>A0A4Y3M2L5</accession>
<evidence type="ECO:0000313" key="2">
    <source>
        <dbReference type="Proteomes" id="UP000320772"/>
    </source>
</evidence>
<sequence length="79" mass="8885">MDKRNRSGLVFAICMAALFGIDVLIWLAPLPLSFECRQFMSGCLTASGYSDEAQRHCYQHFLQYEAVKARSWKPAGNPA</sequence>
<protein>
    <submittedName>
        <fullName evidence="1">Uncharacterized protein</fullName>
    </submittedName>
</protein>
<gene>
    <name evidence="1" type="ORF">GRO01_11160</name>
</gene>
<dbReference type="EMBL" id="BJLY01000002">
    <property type="protein sequence ID" value="GEB03540.1"/>
    <property type="molecule type" value="Genomic_DNA"/>
</dbReference>
<comment type="caution">
    <text evidence="1">The sequence shown here is derived from an EMBL/GenBank/DDBJ whole genome shotgun (WGS) entry which is preliminary data.</text>
</comment>
<proteinExistence type="predicted"/>
<dbReference type="AlphaFoldDB" id="A0A4Y3M2L5"/>
<name>A0A4Y3M2L5_9PROT</name>
<keyword evidence="2" id="KW-1185">Reference proteome</keyword>
<evidence type="ECO:0000313" key="1">
    <source>
        <dbReference type="EMBL" id="GEB03540.1"/>
    </source>
</evidence>
<reference evidence="1 2" key="1">
    <citation type="submission" date="2019-06" db="EMBL/GenBank/DDBJ databases">
        <title>Whole genome shotgun sequence of Gluconobacter roseus NBRC 3990.</title>
        <authorList>
            <person name="Hosoyama A."/>
            <person name="Uohara A."/>
            <person name="Ohji S."/>
            <person name="Ichikawa N."/>
        </authorList>
    </citation>
    <scope>NUCLEOTIDE SEQUENCE [LARGE SCALE GENOMIC DNA]</scope>
    <source>
        <strain evidence="1 2">NBRC 3990</strain>
    </source>
</reference>
<organism evidence="1 2">
    <name type="scientific">Gluconobacter roseus NBRC 3990</name>
    <dbReference type="NCBI Taxonomy" id="1307950"/>
    <lineage>
        <taxon>Bacteria</taxon>
        <taxon>Pseudomonadati</taxon>
        <taxon>Pseudomonadota</taxon>
        <taxon>Alphaproteobacteria</taxon>
        <taxon>Acetobacterales</taxon>
        <taxon>Acetobacteraceae</taxon>
        <taxon>Gluconobacter</taxon>
    </lineage>
</organism>